<protein>
    <recommendedName>
        <fullName evidence="6">Phylloplanin</fullName>
    </recommendedName>
</protein>
<evidence type="ECO:0000313" key="4">
    <source>
        <dbReference type="EMBL" id="KAG6726430.1"/>
    </source>
</evidence>
<dbReference type="PANTHER" id="PTHR34458:SF5">
    <property type="entry name" value="POLLEN OLE E 1 ALLERGEN AND EXTENSIN FAMILY PROTEIN"/>
    <property type="match status" value="1"/>
</dbReference>
<accession>A0A8T1REA1</accession>
<dbReference type="Proteomes" id="UP000811609">
    <property type="component" value="Chromosome 2"/>
</dbReference>
<evidence type="ECO:0000313" key="3">
    <source>
        <dbReference type="EMBL" id="KAG6664272.1"/>
    </source>
</evidence>
<reference evidence="2" key="1">
    <citation type="submission" date="2020-12" db="EMBL/GenBank/DDBJ databases">
        <title>WGS assembly of Carya illinoinensis cv. Pawnee.</title>
        <authorList>
            <person name="Platts A."/>
            <person name="Shu S."/>
            <person name="Wright S."/>
            <person name="Barry K."/>
            <person name="Edger P."/>
            <person name="Pires J.C."/>
            <person name="Schmutz J."/>
        </authorList>
    </citation>
    <scope>NUCLEOTIDE SEQUENCE</scope>
    <source>
        <tissue evidence="2">Leaf</tissue>
    </source>
</reference>
<sequence length="154" mass="15970">MASKSAVFVLLMVVVAVAAPIAVAQTGILDNPLSVIRIQGTVFCSINATLNGTASPVFPNALVQLRCRSGNVVSISTTNRLGVFGILVLPIQISLPSLLSDCNLIVTTPLVRCNATLPSVGVLRSPLQSVGNTTVGLLRVFNVAPTGFVYVLSP</sequence>
<reference evidence="4" key="2">
    <citation type="submission" date="2021-01" db="EMBL/GenBank/DDBJ databases">
        <authorList>
            <person name="Lovell J.T."/>
            <person name="Bentley N."/>
            <person name="Bhattarai G."/>
            <person name="Jenkins J.W."/>
            <person name="Sreedasyam A."/>
            <person name="Alarcon Y."/>
            <person name="Bock C."/>
            <person name="Boston L."/>
            <person name="Carlson J."/>
            <person name="Cervantes K."/>
            <person name="Clermont K."/>
            <person name="Krom N."/>
            <person name="Kubenka K."/>
            <person name="Mamidi S."/>
            <person name="Mattison C."/>
            <person name="Monteros M."/>
            <person name="Pisani C."/>
            <person name="Plott C."/>
            <person name="Rajasekar S."/>
            <person name="Rhein H.S."/>
            <person name="Rohla C."/>
            <person name="Song M."/>
            <person name="Hilaire R.S."/>
            <person name="Shu S."/>
            <person name="Wells L."/>
            <person name="Wang X."/>
            <person name="Webber J."/>
            <person name="Heerema R.J."/>
            <person name="Klein P."/>
            <person name="Conner P."/>
            <person name="Grauke L."/>
            <person name="Grimwood J."/>
            <person name="Schmutz J."/>
            <person name="Randall J.J."/>
        </authorList>
    </citation>
    <scope>NUCLEOTIDE SEQUENCE</scope>
    <source>
        <tissue evidence="4">Leaf</tissue>
    </source>
</reference>
<dbReference type="EMBL" id="CM031826">
    <property type="protein sequence ID" value="KAG6726430.1"/>
    <property type="molecule type" value="Genomic_DNA"/>
</dbReference>
<organism evidence="2 5">
    <name type="scientific">Carya illinoinensis</name>
    <name type="common">Pecan</name>
    <dbReference type="NCBI Taxonomy" id="32201"/>
    <lineage>
        <taxon>Eukaryota</taxon>
        <taxon>Viridiplantae</taxon>
        <taxon>Streptophyta</taxon>
        <taxon>Embryophyta</taxon>
        <taxon>Tracheophyta</taxon>
        <taxon>Spermatophyta</taxon>
        <taxon>Magnoliopsida</taxon>
        <taxon>eudicotyledons</taxon>
        <taxon>Gunneridae</taxon>
        <taxon>Pentapetalae</taxon>
        <taxon>rosids</taxon>
        <taxon>fabids</taxon>
        <taxon>Fagales</taxon>
        <taxon>Juglandaceae</taxon>
        <taxon>Carya</taxon>
    </lineage>
</organism>
<gene>
    <name evidence="2" type="ORF">CIPAW_02G081400</name>
    <name evidence="3" type="ORF">CIPAW_02G081500</name>
    <name evidence="4" type="ORF">I3842_02G080600</name>
</gene>
<name>A0A8T1REA1_CARIL</name>
<keyword evidence="1" id="KW-0732">Signal</keyword>
<dbReference type="PANTHER" id="PTHR34458">
    <property type="entry name" value="POLLEN OLE E 1 ALLERGEN AND EXTENSIN FAMILY PROTEIN-RELATED"/>
    <property type="match status" value="1"/>
</dbReference>
<evidence type="ECO:0000313" key="2">
    <source>
        <dbReference type="EMBL" id="KAG6664271.1"/>
    </source>
</evidence>
<dbReference type="AlphaFoldDB" id="A0A8T1REA1"/>
<dbReference type="EMBL" id="CM031810">
    <property type="protein sequence ID" value="KAG6664271.1"/>
    <property type="molecule type" value="Genomic_DNA"/>
</dbReference>
<evidence type="ECO:0000313" key="5">
    <source>
        <dbReference type="Proteomes" id="UP000811609"/>
    </source>
</evidence>
<keyword evidence="5" id="KW-1185">Reference proteome</keyword>
<feature type="signal peptide" evidence="1">
    <location>
        <begin position="1"/>
        <end position="24"/>
    </location>
</feature>
<comment type="caution">
    <text evidence="2">The sequence shown here is derived from an EMBL/GenBank/DDBJ whole genome shotgun (WGS) entry which is preliminary data.</text>
</comment>
<dbReference type="EMBL" id="CM031810">
    <property type="protein sequence ID" value="KAG6664272.1"/>
    <property type="molecule type" value="Genomic_DNA"/>
</dbReference>
<evidence type="ECO:0000256" key="1">
    <source>
        <dbReference type="SAM" id="SignalP"/>
    </source>
</evidence>
<dbReference type="Proteomes" id="UP000811246">
    <property type="component" value="Chromosome 2"/>
</dbReference>
<proteinExistence type="predicted"/>
<feature type="chain" id="PRO_5036275539" description="Phylloplanin" evidence="1">
    <location>
        <begin position="25"/>
        <end position="154"/>
    </location>
</feature>
<evidence type="ECO:0008006" key="6">
    <source>
        <dbReference type="Google" id="ProtNLM"/>
    </source>
</evidence>
<dbReference type="InterPro" id="IPR040404">
    <property type="entry name" value="Phylloplanin-like"/>
</dbReference>
<dbReference type="OrthoDB" id="905355at2759"/>